<feature type="transmembrane region" description="Helical" evidence="1">
    <location>
        <begin position="12"/>
        <end position="33"/>
    </location>
</feature>
<name>A0A7X6S243_9STRE</name>
<keyword evidence="1" id="KW-0472">Membrane</keyword>
<keyword evidence="1" id="KW-1133">Transmembrane helix</keyword>
<feature type="transmembrane region" description="Helical" evidence="1">
    <location>
        <begin position="65"/>
        <end position="85"/>
    </location>
</feature>
<evidence type="ECO:0000313" key="3">
    <source>
        <dbReference type="Proteomes" id="UP000522720"/>
    </source>
</evidence>
<organism evidence="2 3">
    <name type="scientific">Streptococcus ovuberis</name>
    <dbReference type="NCBI Taxonomy" id="1936207"/>
    <lineage>
        <taxon>Bacteria</taxon>
        <taxon>Bacillati</taxon>
        <taxon>Bacillota</taxon>
        <taxon>Bacilli</taxon>
        <taxon>Lactobacillales</taxon>
        <taxon>Streptococcaceae</taxon>
        <taxon>Streptococcus</taxon>
    </lineage>
</organism>
<dbReference type="AlphaFoldDB" id="A0A7X6S243"/>
<evidence type="ECO:0000313" key="2">
    <source>
        <dbReference type="EMBL" id="NKZ20851.1"/>
    </source>
</evidence>
<keyword evidence="3" id="KW-1185">Reference proteome</keyword>
<dbReference type="EMBL" id="JAAXPR010000016">
    <property type="protein sequence ID" value="NKZ20851.1"/>
    <property type="molecule type" value="Genomic_DNA"/>
</dbReference>
<dbReference type="RefSeq" id="WP_168549597.1">
    <property type="nucleotide sequence ID" value="NZ_JAAXPR010000016.1"/>
</dbReference>
<reference evidence="2 3" key="1">
    <citation type="submission" date="2020-04" db="EMBL/GenBank/DDBJ databases">
        <title>MicrobeNet Type strains.</title>
        <authorList>
            <person name="Nicholson A.C."/>
        </authorList>
    </citation>
    <scope>NUCLEOTIDE SEQUENCE [LARGE SCALE GENOMIC DNA]</scope>
    <source>
        <strain evidence="2 3">CCUG 69612</strain>
    </source>
</reference>
<feature type="transmembrane region" description="Helical" evidence="1">
    <location>
        <begin position="39"/>
        <end position="58"/>
    </location>
</feature>
<feature type="transmembrane region" description="Helical" evidence="1">
    <location>
        <begin position="91"/>
        <end position="109"/>
    </location>
</feature>
<accession>A0A7X6S243</accession>
<comment type="caution">
    <text evidence="2">The sequence shown here is derived from an EMBL/GenBank/DDBJ whole genome shotgun (WGS) entry which is preliminary data.</text>
</comment>
<protein>
    <submittedName>
        <fullName evidence="2">Uncharacterized protein</fullName>
    </submittedName>
</protein>
<proteinExistence type="predicted"/>
<gene>
    <name evidence="2" type="ORF">HF992_08425</name>
</gene>
<dbReference type="Proteomes" id="UP000522720">
    <property type="component" value="Unassembled WGS sequence"/>
</dbReference>
<sequence>MNKLGHLTRSKKGFITFAIGYSLLTLLYLYSFLIAKEDLIIMPLYLFWMIQTVSLSQVNRTKYQVWAMRLVSIELALVTAVQVYAGFARPVFYIFAGLIFLLSFVKYPSPTDSNHKE</sequence>
<evidence type="ECO:0000256" key="1">
    <source>
        <dbReference type="SAM" id="Phobius"/>
    </source>
</evidence>
<keyword evidence="1" id="KW-0812">Transmembrane</keyword>